<proteinExistence type="predicted"/>
<dbReference type="RefSeq" id="WP_181473120.1">
    <property type="nucleotide sequence ID" value="NZ_JACEFG010000003.1"/>
</dbReference>
<evidence type="ECO:0000313" key="1">
    <source>
        <dbReference type="EMBL" id="MBA2176079.1"/>
    </source>
</evidence>
<dbReference type="Proteomes" id="UP000571017">
    <property type="component" value="Unassembled WGS sequence"/>
</dbReference>
<dbReference type="AlphaFoldDB" id="A0A838CW72"/>
<name>A0A838CW72_9BACI</name>
<gene>
    <name evidence="1" type="ORF">H0266_14375</name>
</gene>
<comment type="caution">
    <text evidence="1">The sequence shown here is derived from an EMBL/GenBank/DDBJ whole genome shotgun (WGS) entry which is preliminary data.</text>
</comment>
<evidence type="ECO:0000313" key="2">
    <source>
        <dbReference type="Proteomes" id="UP000571017"/>
    </source>
</evidence>
<organism evidence="1 2">
    <name type="scientific">Halobacillus locisalis</name>
    <dbReference type="NCBI Taxonomy" id="220753"/>
    <lineage>
        <taxon>Bacteria</taxon>
        <taxon>Bacillati</taxon>
        <taxon>Bacillota</taxon>
        <taxon>Bacilli</taxon>
        <taxon>Bacillales</taxon>
        <taxon>Bacillaceae</taxon>
        <taxon>Halobacillus</taxon>
    </lineage>
</organism>
<sequence length="238" mass="27837">MKGMPDQDHVEDAHVSFTSPTCEGTLEEGRLLMEYMDQANLFAIARYDESRKKTLLLKKFFQSKRNQEVVVHTKEGTKRKTHKGKVATVGRDFVSITTVHHRLWVPFFAIDAADLPFGSPTYSNPHQHFIYDNNLQYKLCREFGKTVSQRNAYAEVFFEESLRTNLHQWKGTWVVIQTHDDEAIGKVEDSTKKHLEVKSFHTAKKLEWNSIQTVKTVRWTTVWKEFIRRKDFGKENGQ</sequence>
<dbReference type="EMBL" id="JACEFG010000003">
    <property type="protein sequence ID" value="MBA2176079.1"/>
    <property type="molecule type" value="Genomic_DNA"/>
</dbReference>
<protein>
    <submittedName>
        <fullName evidence="1">Uncharacterized protein</fullName>
    </submittedName>
</protein>
<keyword evidence="2" id="KW-1185">Reference proteome</keyword>
<accession>A0A838CW72</accession>
<reference evidence="1 2" key="1">
    <citation type="journal article" date="2004" name="Extremophiles">
        <title>Halobacillus locisalis sp. nov., a halophilic bacterium isolated from a marine solar saltern of the Yellow Sea in Korea.</title>
        <authorList>
            <person name="Yoon J.H."/>
            <person name="Kang K.H."/>
            <person name="Oh T.K."/>
            <person name="Park Y.H."/>
        </authorList>
    </citation>
    <scope>NUCLEOTIDE SEQUENCE [LARGE SCALE GENOMIC DNA]</scope>
    <source>
        <strain evidence="1 2">KCTC 3788</strain>
    </source>
</reference>